<name>A0A4U0URP0_9PEZI</name>
<feature type="region of interest" description="Disordered" evidence="1">
    <location>
        <begin position="65"/>
        <end position="104"/>
    </location>
</feature>
<accession>A0A4U0URP0</accession>
<evidence type="ECO:0000256" key="1">
    <source>
        <dbReference type="SAM" id="MobiDB-lite"/>
    </source>
</evidence>
<dbReference type="OrthoDB" id="6159439at2759"/>
<gene>
    <name evidence="2" type="ORF">B0A49_13988</name>
</gene>
<organism evidence="2 3">
    <name type="scientific">Cryomyces minteri</name>
    <dbReference type="NCBI Taxonomy" id="331657"/>
    <lineage>
        <taxon>Eukaryota</taxon>
        <taxon>Fungi</taxon>
        <taxon>Dikarya</taxon>
        <taxon>Ascomycota</taxon>
        <taxon>Pezizomycotina</taxon>
        <taxon>Dothideomycetes</taxon>
        <taxon>Dothideomycetes incertae sedis</taxon>
        <taxon>Cryomyces</taxon>
    </lineage>
</organism>
<sequence length="104" mass="11313">AGVLGLAYPPPFGQSLLNQYYHQNQVPQQYPMLAGSNQMSPSRTVSTTLPTSQALPIADFQVHEYSPPHPVAQSGTLQKPSQDSQPKNYIFANQGPGDFRNSSP</sequence>
<dbReference type="EMBL" id="NAJN01003505">
    <property type="protein sequence ID" value="TKA38658.1"/>
    <property type="molecule type" value="Genomic_DNA"/>
</dbReference>
<keyword evidence="3" id="KW-1185">Reference proteome</keyword>
<protein>
    <submittedName>
        <fullName evidence="2">Uncharacterized protein</fullName>
    </submittedName>
</protein>
<evidence type="ECO:0000313" key="2">
    <source>
        <dbReference type="EMBL" id="TKA38658.1"/>
    </source>
</evidence>
<proteinExistence type="predicted"/>
<dbReference type="AlphaFoldDB" id="A0A4U0URP0"/>
<dbReference type="Proteomes" id="UP000308768">
    <property type="component" value="Unassembled WGS sequence"/>
</dbReference>
<comment type="caution">
    <text evidence="2">The sequence shown here is derived from an EMBL/GenBank/DDBJ whole genome shotgun (WGS) entry which is preliminary data.</text>
</comment>
<evidence type="ECO:0000313" key="3">
    <source>
        <dbReference type="Proteomes" id="UP000308768"/>
    </source>
</evidence>
<feature type="compositionally biased region" description="Polar residues" evidence="1">
    <location>
        <begin position="73"/>
        <end position="87"/>
    </location>
</feature>
<feature type="non-terminal residue" evidence="2">
    <location>
        <position position="1"/>
    </location>
</feature>
<reference evidence="2 3" key="1">
    <citation type="submission" date="2017-03" db="EMBL/GenBank/DDBJ databases">
        <title>Genomes of endolithic fungi from Antarctica.</title>
        <authorList>
            <person name="Coleine C."/>
            <person name="Masonjones S."/>
            <person name="Stajich J.E."/>
        </authorList>
    </citation>
    <scope>NUCLEOTIDE SEQUENCE [LARGE SCALE GENOMIC DNA]</scope>
    <source>
        <strain evidence="2 3">CCFEE 5187</strain>
    </source>
</reference>